<protein>
    <recommendedName>
        <fullName evidence="4">Transmembrane protein</fullName>
    </recommendedName>
</protein>
<accession>Q54B90</accession>
<dbReference type="Proteomes" id="UP000002195">
    <property type="component" value="Unassembled WGS sequence"/>
</dbReference>
<dbReference type="InParanoid" id="Q54B90"/>
<evidence type="ECO:0000313" key="3">
    <source>
        <dbReference type="Proteomes" id="UP000002195"/>
    </source>
</evidence>
<keyword evidence="3" id="KW-1185">Reference proteome</keyword>
<proteinExistence type="predicted"/>
<feature type="transmembrane region" description="Helical" evidence="1">
    <location>
        <begin position="246"/>
        <end position="274"/>
    </location>
</feature>
<keyword evidence="1" id="KW-0812">Transmembrane</keyword>
<keyword evidence="1" id="KW-1133">Transmembrane helix</keyword>
<dbReference type="OMA" id="QITICNN"/>
<dbReference type="eggNOG" id="ENOG502RH6D">
    <property type="taxonomic scope" value="Eukaryota"/>
</dbReference>
<evidence type="ECO:0000313" key="2">
    <source>
        <dbReference type="EMBL" id="EAL60541.1"/>
    </source>
</evidence>
<dbReference type="VEuPathDB" id="AmoebaDB:DDB_G0293816"/>
<name>Q54B90_DICDI</name>
<sequence>MNISMQEISYEVSDNNNNCNNNNNNNNINNKNCHVKEIESMNGANNIIDDQITICNNNNENNKNNKNYFDKNQKGRDCIEDPKKMNSTNFHYDLELKKLRNNYFIFVFIFYVMISIFFGGMMLGLPWFKTSFYDSKGNQVCEKDIHLGDEKPPLQKTDQIYWEEYQKGYKVLTVSLVSSILLFLDVLMVIPVVLFKSYYSMIPELIYYCLDWSLLIVILSTFKSYYLIPFSFAVTGCTGRTSFENFLGPAFFFAISRLAALKLIRILVSFYYIYKSNFLLKKKQPHRLYESTGPLNFAATSCQDLSNLSEH</sequence>
<comment type="caution">
    <text evidence="2">The sequence shown here is derived from an EMBL/GenBank/DDBJ whole genome shotgun (WGS) entry which is preliminary data.</text>
</comment>
<evidence type="ECO:0000256" key="1">
    <source>
        <dbReference type="SAM" id="Phobius"/>
    </source>
</evidence>
<dbReference type="AlphaFoldDB" id="Q54B90"/>
<dbReference type="HOGENOM" id="CLU_895523_0_0_1"/>
<dbReference type="PaxDb" id="44689-DDB0192141"/>
<keyword evidence="1" id="KW-0472">Membrane</keyword>
<dbReference type="GeneID" id="8629438"/>
<feature type="transmembrane region" description="Helical" evidence="1">
    <location>
        <begin position="171"/>
        <end position="193"/>
    </location>
</feature>
<organism evidence="2 3">
    <name type="scientific">Dictyostelium discoideum</name>
    <name type="common">Social amoeba</name>
    <dbReference type="NCBI Taxonomy" id="44689"/>
    <lineage>
        <taxon>Eukaryota</taxon>
        <taxon>Amoebozoa</taxon>
        <taxon>Evosea</taxon>
        <taxon>Eumycetozoa</taxon>
        <taxon>Dictyostelia</taxon>
        <taxon>Dictyosteliales</taxon>
        <taxon>Dictyosteliaceae</taxon>
        <taxon>Dictyostelium</taxon>
    </lineage>
</organism>
<evidence type="ECO:0008006" key="4">
    <source>
        <dbReference type="Google" id="ProtNLM"/>
    </source>
</evidence>
<dbReference type="dictyBase" id="DDB_G0293816"/>
<dbReference type="FunCoup" id="Q54B90">
    <property type="interactions" value="877"/>
</dbReference>
<feature type="transmembrane region" description="Helical" evidence="1">
    <location>
        <begin position="205"/>
        <end position="226"/>
    </location>
</feature>
<dbReference type="RefSeq" id="XP_628960.1">
    <property type="nucleotide sequence ID" value="XM_628958.1"/>
</dbReference>
<gene>
    <name evidence="2" type="ORF">DDB_G0293816</name>
</gene>
<reference evidence="2 3" key="1">
    <citation type="journal article" date="2005" name="Nature">
        <title>The genome of the social amoeba Dictyostelium discoideum.</title>
        <authorList>
            <consortium name="The Dictyostelium discoideum Sequencing Consortium"/>
            <person name="Eichinger L."/>
            <person name="Pachebat J.A."/>
            <person name="Glockner G."/>
            <person name="Rajandream M.A."/>
            <person name="Sucgang R."/>
            <person name="Berriman M."/>
            <person name="Song J."/>
            <person name="Olsen R."/>
            <person name="Szafranski K."/>
            <person name="Xu Q."/>
            <person name="Tunggal B."/>
            <person name="Kummerfeld S."/>
            <person name="Madera M."/>
            <person name="Konfortov B.A."/>
            <person name="Rivero F."/>
            <person name="Bankier A.T."/>
            <person name="Lehmann R."/>
            <person name="Hamlin N."/>
            <person name="Davies R."/>
            <person name="Gaudet P."/>
            <person name="Fey P."/>
            <person name="Pilcher K."/>
            <person name="Chen G."/>
            <person name="Saunders D."/>
            <person name="Sodergren E."/>
            <person name="Davis P."/>
            <person name="Kerhornou A."/>
            <person name="Nie X."/>
            <person name="Hall N."/>
            <person name="Anjard C."/>
            <person name="Hemphill L."/>
            <person name="Bason N."/>
            <person name="Farbrother P."/>
            <person name="Desany B."/>
            <person name="Just E."/>
            <person name="Morio T."/>
            <person name="Rost R."/>
            <person name="Churcher C."/>
            <person name="Cooper J."/>
            <person name="Haydock S."/>
            <person name="van Driessche N."/>
            <person name="Cronin A."/>
            <person name="Goodhead I."/>
            <person name="Muzny D."/>
            <person name="Mourier T."/>
            <person name="Pain A."/>
            <person name="Lu M."/>
            <person name="Harper D."/>
            <person name="Lindsay R."/>
            <person name="Hauser H."/>
            <person name="James K."/>
            <person name="Quiles M."/>
            <person name="Madan Babu M."/>
            <person name="Saito T."/>
            <person name="Buchrieser C."/>
            <person name="Wardroper A."/>
            <person name="Felder M."/>
            <person name="Thangavelu M."/>
            <person name="Johnson D."/>
            <person name="Knights A."/>
            <person name="Loulseged H."/>
            <person name="Mungall K."/>
            <person name="Oliver K."/>
            <person name="Price C."/>
            <person name="Quail M.A."/>
            <person name="Urushihara H."/>
            <person name="Hernandez J."/>
            <person name="Rabbinowitsch E."/>
            <person name="Steffen D."/>
            <person name="Sanders M."/>
            <person name="Ma J."/>
            <person name="Kohara Y."/>
            <person name="Sharp S."/>
            <person name="Simmonds M."/>
            <person name="Spiegler S."/>
            <person name="Tivey A."/>
            <person name="Sugano S."/>
            <person name="White B."/>
            <person name="Walker D."/>
            <person name="Woodward J."/>
            <person name="Winckler T."/>
            <person name="Tanaka Y."/>
            <person name="Shaulsky G."/>
            <person name="Schleicher M."/>
            <person name="Weinstock G."/>
            <person name="Rosenthal A."/>
            <person name="Cox E.C."/>
            <person name="Chisholm R.L."/>
            <person name="Gibbs R."/>
            <person name="Loomis W.F."/>
            <person name="Platzer M."/>
            <person name="Kay R.R."/>
            <person name="Williams J."/>
            <person name="Dear P.H."/>
            <person name="Noegel A.A."/>
            <person name="Barrell B."/>
            <person name="Kuspa A."/>
        </authorList>
    </citation>
    <scope>NUCLEOTIDE SEQUENCE [LARGE SCALE GENOMIC DNA]</scope>
    <source>
        <strain evidence="2 3">AX4</strain>
    </source>
</reference>
<feature type="transmembrane region" description="Helical" evidence="1">
    <location>
        <begin position="103"/>
        <end position="128"/>
    </location>
</feature>
<dbReference type="EMBL" id="AAFI02000220">
    <property type="protein sequence ID" value="EAL60541.1"/>
    <property type="molecule type" value="Genomic_DNA"/>
</dbReference>
<dbReference type="KEGG" id="ddi:DDB_G0293816"/>